<dbReference type="PANTHER" id="PTHR43056:SF10">
    <property type="entry name" value="COCE_NOND FAMILY, PUTATIVE (AFU_ORTHOLOGUE AFUA_7G00600)-RELATED"/>
    <property type="match status" value="1"/>
</dbReference>
<dbReference type="RefSeq" id="WP_234658618.1">
    <property type="nucleotide sequence ID" value="NZ_CP094997.1"/>
</dbReference>
<dbReference type="NCBIfam" id="TIGR00976">
    <property type="entry name" value="CocE_NonD"/>
    <property type="match status" value="1"/>
</dbReference>
<feature type="domain" description="Xaa-Pro dipeptidyl-peptidase C-terminal" evidence="3">
    <location>
        <begin position="344"/>
        <end position="604"/>
    </location>
</feature>
<dbReference type="Pfam" id="PF02129">
    <property type="entry name" value="Peptidase_S15"/>
    <property type="match status" value="1"/>
</dbReference>
<keyword evidence="2" id="KW-0732">Signal</keyword>
<dbReference type="PANTHER" id="PTHR43056">
    <property type="entry name" value="PEPTIDASE S9 PROLYL OLIGOPEPTIDASE"/>
    <property type="match status" value="1"/>
</dbReference>
<feature type="chain" id="PRO_5040796497" evidence="2">
    <location>
        <begin position="23"/>
        <end position="609"/>
    </location>
</feature>
<comment type="caution">
    <text evidence="4">The sequence shown here is derived from an EMBL/GenBank/DDBJ whole genome shotgun (WGS) entry which is preliminary data.</text>
</comment>
<evidence type="ECO:0000259" key="3">
    <source>
        <dbReference type="SMART" id="SM00939"/>
    </source>
</evidence>
<keyword evidence="5" id="KW-1185">Reference proteome</keyword>
<dbReference type="InterPro" id="IPR050585">
    <property type="entry name" value="Xaa-Pro_dipeptidyl-ppase/CocE"/>
</dbReference>
<protein>
    <submittedName>
        <fullName evidence="4">CocE/NonD family hydrolase</fullName>
    </submittedName>
</protein>
<dbReference type="SMART" id="SM00939">
    <property type="entry name" value="PepX_C"/>
    <property type="match status" value="1"/>
</dbReference>
<reference evidence="4" key="1">
    <citation type="submission" date="2021-12" db="EMBL/GenBank/DDBJ databases">
        <title>Novel species in genus Dyadobacter.</title>
        <authorList>
            <person name="Ma C."/>
        </authorList>
    </citation>
    <scope>NUCLEOTIDE SEQUENCE</scope>
    <source>
        <strain evidence="4">LJ419</strain>
    </source>
</reference>
<dbReference type="Proteomes" id="UP001139000">
    <property type="component" value="Unassembled WGS sequence"/>
</dbReference>
<dbReference type="Gene3D" id="2.60.120.260">
    <property type="entry name" value="Galactose-binding domain-like"/>
    <property type="match status" value="1"/>
</dbReference>
<dbReference type="InterPro" id="IPR000383">
    <property type="entry name" value="Xaa-Pro-like_dom"/>
</dbReference>
<sequence>MRTFLISFALLSGLLNRDLVHAQTSPTFTYTSKNVMIPMRDGVRLFTSIFVPSQHQDDLPFLMTRTPYDAVQSHDPSHNDYIKDMASEGYIFVFQDIRGRNKSEGRYEMLRPSLINGQVGIDESTDTYDTIDWLLKNIVGNNGKVGMYGISYDGWTTLMGIIRPHPALKAASPQASPADMFLGDDFHHNGAFRLSYSFEYAFSQEASKTDTLFPFNYYDTFDWYLQLGPLSNVNGKYFHSTLPSWNNFVKHPNYDGFWQRQSATARLSSNNVPILNVAGWWDQEDFYGPLSIYQALEKIDKDKINQLVIGPWHHGQWAYWLGEKLGNINFNSNTGETFRKEIQAPWFAYHLKGKGKGFTSEAVVFQTGSNRWQHYDKWPPAAMRVKNLYIHANGKLSFTKPTNKNDAYDYYISDPSHPVPYRNRPIEPTNSKDSRWRAWLTEDQRFVKDRPDVLSWQTDPLEDDLTVTGRILANLYAATSGSDADWIVKLIDVYPENIPVEPTMGGYELMVANEVFRGRYRKSFESPQPIKPNQVNLYPIDLHQIDHVFKKGHRVMVQVQSSWFPLIDRNPQSYVPSIFTAKQSDYKSAIHKISRSERFPTHIQLQVTE</sequence>
<dbReference type="Gene3D" id="3.40.50.1820">
    <property type="entry name" value="alpha/beta hydrolase"/>
    <property type="match status" value="1"/>
</dbReference>
<proteinExistence type="predicted"/>
<dbReference type="GO" id="GO:0008239">
    <property type="term" value="F:dipeptidyl-peptidase activity"/>
    <property type="evidence" value="ECO:0007669"/>
    <property type="project" value="InterPro"/>
</dbReference>
<dbReference type="SUPFAM" id="SSF53474">
    <property type="entry name" value="alpha/beta-Hydrolases"/>
    <property type="match status" value="1"/>
</dbReference>
<dbReference type="Pfam" id="PF08530">
    <property type="entry name" value="PepX_C"/>
    <property type="match status" value="1"/>
</dbReference>
<evidence type="ECO:0000256" key="1">
    <source>
        <dbReference type="ARBA" id="ARBA00022801"/>
    </source>
</evidence>
<feature type="signal peptide" evidence="2">
    <location>
        <begin position="1"/>
        <end position="22"/>
    </location>
</feature>
<gene>
    <name evidence="4" type="ORF">LXM26_29100</name>
</gene>
<dbReference type="InterPro" id="IPR029058">
    <property type="entry name" value="AB_hydrolase_fold"/>
</dbReference>
<dbReference type="InterPro" id="IPR008979">
    <property type="entry name" value="Galactose-bd-like_sf"/>
</dbReference>
<keyword evidence="1 4" id="KW-0378">Hydrolase</keyword>
<organism evidence="4 5">
    <name type="scientific">Dyadobacter chenwenxiniae</name>
    <dbReference type="NCBI Taxonomy" id="2906456"/>
    <lineage>
        <taxon>Bacteria</taxon>
        <taxon>Pseudomonadati</taxon>
        <taxon>Bacteroidota</taxon>
        <taxon>Cytophagia</taxon>
        <taxon>Cytophagales</taxon>
        <taxon>Spirosomataceae</taxon>
        <taxon>Dyadobacter</taxon>
    </lineage>
</organism>
<evidence type="ECO:0000313" key="4">
    <source>
        <dbReference type="EMBL" id="MCF0065609.1"/>
    </source>
</evidence>
<name>A0A9X1PT55_9BACT</name>
<dbReference type="InterPro" id="IPR005674">
    <property type="entry name" value="CocE/Ser_esterase"/>
</dbReference>
<dbReference type="InterPro" id="IPR013736">
    <property type="entry name" value="Xaa-Pro_dipept_C"/>
</dbReference>
<dbReference type="AlphaFoldDB" id="A0A9X1PT55"/>
<accession>A0A9X1PT55</accession>
<evidence type="ECO:0000256" key="2">
    <source>
        <dbReference type="SAM" id="SignalP"/>
    </source>
</evidence>
<dbReference type="EMBL" id="JAJTTC010000012">
    <property type="protein sequence ID" value="MCF0065609.1"/>
    <property type="molecule type" value="Genomic_DNA"/>
</dbReference>
<dbReference type="SUPFAM" id="SSF49785">
    <property type="entry name" value="Galactose-binding domain-like"/>
    <property type="match status" value="1"/>
</dbReference>
<evidence type="ECO:0000313" key="5">
    <source>
        <dbReference type="Proteomes" id="UP001139000"/>
    </source>
</evidence>
<dbReference type="Gene3D" id="1.10.3020.10">
    <property type="entry name" value="alpha-amino acid ester hydrolase ( Helical cap domain)"/>
    <property type="match status" value="1"/>
</dbReference>